<feature type="non-terminal residue" evidence="8">
    <location>
        <position position="1"/>
    </location>
</feature>
<accession>A0A498KPB1</accession>
<dbReference type="EMBL" id="RDQH01000327">
    <property type="protein sequence ID" value="RXI08941.1"/>
    <property type="molecule type" value="Genomic_DNA"/>
</dbReference>
<evidence type="ECO:0000256" key="3">
    <source>
        <dbReference type="SAM" id="Coils"/>
    </source>
</evidence>
<keyword evidence="2" id="KW-0943">RNA-mediated gene silencing</keyword>
<dbReference type="Proteomes" id="UP000290289">
    <property type="component" value="Chromosome 1"/>
</dbReference>
<dbReference type="InterPro" id="IPR005381">
    <property type="entry name" value="Znf-XS_domain"/>
</dbReference>
<feature type="domain" description="XS" evidence="5">
    <location>
        <begin position="174"/>
        <end position="285"/>
    </location>
</feature>
<comment type="caution">
    <text evidence="8">The sequence shown here is derived from an EMBL/GenBank/DDBJ whole genome shotgun (WGS) entry which is preliminary data.</text>
</comment>
<name>A0A498KPB1_MALDO</name>
<evidence type="ECO:0008006" key="10">
    <source>
        <dbReference type="Google" id="ProtNLM"/>
    </source>
</evidence>
<dbReference type="InterPro" id="IPR038588">
    <property type="entry name" value="XS_domain_sf"/>
</dbReference>
<sequence>QCSNYQFPLSLLWPPLGTELLRLTQSPAPNSSSPPNPNFGAQELRFPQCSLNKVQMGSVADHSSEDDTDMSETELDEEVEEYYEELKNGKHSVRNSDGTYTCPFCPNKKKRGSVRKDLLQHASGVGKSTSEKRSTEEKAKHLAVVKYLENDLAAEGGPSKRVGEEEPPIDCDHDEKLVWPWTGVVVNIPTRRANDGRYVGESGSKLRDELIRRGFNPLRVHPLWNFRGHSGSAIVEFRKDWPGYVNAMSFEKAYDVDHHGKKDWEINSDQKSGLYAWVARSDDYKASNIVGEHLRKIGDLKSISEITEEEARKQDRLVTNLNNIIEVKYKDLEEMELKCSETTNSIKSVITEKEKIIQTYNEEIKKIQTSARDHFQRIFGDHEKLKLQLETQKKELESRIEEMEKRAVANEDESRKLAEEIEKNSIKNSSLHLASMEQLKANANLLKLAEDQKRQKEQLHNKIIKLQQQLDTKQTLELEIEQLRGNLNVVRRMGDDGDVEVLKKVDNMIKGLREKEESLEDLEALNQTLIVKERKSNDELQEARRELINGLKEISSSAQIGVRRMGELDSKPFQEALKRKYNEEEAEEKAMELCSLWVEYLKDPEWHPFKVTTVDGKHKEVISVEDEKLKDLKKELGEEVCNAVISALTEINEYNPSGRYITSELWNYKEGRRASLKDGVAFILNQWKTKKRRMELDY</sequence>
<keyword evidence="1 3" id="KW-0175">Coiled coil</keyword>
<dbReference type="Pfam" id="PF03470">
    <property type="entry name" value="zf-XS"/>
    <property type="match status" value="1"/>
</dbReference>
<dbReference type="Pfam" id="PF03468">
    <property type="entry name" value="XS"/>
    <property type="match status" value="1"/>
</dbReference>
<evidence type="ECO:0000256" key="4">
    <source>
        <dbReference type="SAM" id="MobiDB-lite"/>
    </source>
</evidence>
<dbReference type="PANTHER" id="PTHR21596">
    <property type="entry name" value="RIBONUCLEASE P SUBUNIT P38"/>
    <property type="match status" value="1"/>
</dbReference>
<feature type="coiled-coil region" evidence="3">
    <location>
        <begin position="350"/>
        <end position="546"/>
    </location>
</feature>
<evidence type="ECO:0000313" key="8">
    <source>
        <dbReference type="EMBL" id="RXI08941.1"/>
    </source>
</evidence>
<dbReference type="AlphaFoldDB" id="A0A498KPB1"/>
<proteinExistence type="predicted"/>
<dbReference type="FunFam" id="3.30.70.2890:FF:000001">
    <property type="entry name" value="Factor of DNA methylation 2"/>
    <property type="match status" value="1"/>
</dbReference>
<dbReference type="Pfam" id="PF03469">
    <property type="entry name" value="XH"/>
    <property type="match status" value="1"/>
</dbReference>
<evidence type="ECO:0000259" key="6">
    <source>
        <dbReference type="Pfam" id="PF03469"/>
    </source>
</evidence>
<reference evidence="8 9" key="1">
    <citation type="submission" date="2018-10" db="EMBL/GenBank/DDBJ databases">
        <title>A high-quality apple genome assembly.</title>
        <authorList>
            <person name="Hu J."/>
        </authorList>
    </citation>
    <scope>NUCLEOTIDE SEQUENCE [LARGE SCALE GENOMIC DNA]</scope>
    <source>
        <strain evidence="9">cv. HFTH1</strain>
        <tissue evidence="8">Young leaf</tissue>
    </source>
</reference>
<dbReference type="GO" id="GO:0080188">
    <property type="term" value="P:gene silencing by siRNA-directed DNA methylation"/>
    <property type="evidence" value="ECO:0007669"/>
    <property type="project" value="InterPro"/>
</dbReference>
<feature type="domain" description="Zinc finger-XS" evidence="7">
    <location>
        <begin position="102"/>
        <end position="144"/>
    </location>
</feature>
<dbReference type="CDD" id="cd12266">
    <property type="entry name" value="RRM_like_XS"/>
    <property type="match status" value="1"/>
</dbReference>
<evidence type="ECO:0000256" key="1">
    <source>
        <dbReference type="ARBA" id="ARBA00023054"/>
    </source>
</evidence>
<dbReference type="PANTHER" id="PTHR21596:SF65">
    <property type="entry name" value="PROTEIN INVOLVED IN DE NOVO 2-RELATED"/>
    <property type="match status" value="1"/>
</dbReference>
<dbReference type="InterPro" id="IPR045177">
    <property type="entry name" value="FDM1-5/IDN2"/>
</dbReference>
<evidence type="ECO:0000313" key="9">
    <source>
        <dbReference type="Proteomes" id="UP000290289"/>
    </source>
</evidence>
<keyword evidence="9" id="KW-1185">Reference proteome</keyword>
<gene>
    <name evidence="8" type="ORF">DVH24_023085</name>
</gene>
<evidence type="ECO:0000259" key="7">
    <source>
        <dbReference type="Pfam" id="PF03470"/>
    </source>
</evidence>
<protein>
    <recommendedName>
        <fullName evidence="10">Protein INVOLVED IN DE NOVO 2</fullName>
    </recommendedName>
</protein>
<dbReference type="STRING" id="3750.A0A498KPB1"/>
<feature type="domain" description="Factor of DNA methylation 1-5/IDN2" evidence="6">
    <location>
        <begin position="563"/>
        <end position="693"/>
    </location>
</feature>
<dbReference type="Gene3D" id="3.30.70.2890">
    <property type="entry name" value="XS domain"/>
    <property type="match status" value="1"/>
</dbReference>
<evidence type="ECO:0000256" key="2">
    <source>
        <dbReference type="ARBA" id="ARBA00023158"/>
    </source>
</evidence>
<feature type="region of interest" description="Disordered" evidence="4">
    <location>
        <begin position="23"/>
        <end position="43"/>
    </location>
</feature>
<organism evidence="8 9">
    <name type="scientific">Malus domestica</name>
    <name type="common">Apple</name>
    <name type="synonym">Pyrus malus</name>
    <dbReference type="NCBI Taxonomy" id="3750"/>
    <lineage>
        <taxon>Eukaryota</taxon>
        <taxon>Viridiplantae</taxon>
        <taxon>Streptophyta</taxon>
        <taxon>Embryophyta</taxon>
        <taxon>Tracheophyta</taxon>
        <taxon>Spermatophyta</taxon>
        <taxon>Magnoliopsida</taxon>
        <taxon>eudicotyledons</taxon>
        <taxon>Gunneridae</taxon>
        <taxon>Pentapetalae</taxon>
        <taxon>rosids</taxon>
        <taxon>fabids</taxon>
        <taxon>Rosales</taxon>
        <taxon>Rosaceae</taxon>
        <taxon>Amygdaloideae</taxon>
        <taxon>Maleae</taxon>
        <taxon>Malus</taxon>
    </lineage>
</organism>
<evidence type="ECO:0000259" key="5">
    <source>
        <dbReference type="Pfam" id="PF03468"/>
    </source>
</evidence>
<dbReference type="InterPro" id="IPR005380">
    <property type="entry name" value="XS_domain"/>
</dbReference>
<dbReference type="InterPro" id="IPR005379">
    <property type="entry name" value="FDM1-5/IDN2_XH"/>
</dbReference>